<evidence type="ECO:0000256" key="1">
    <source>
        <dbReference type="SAM" id="MobiDB-lite"/>
    </source>
</evidence>
<name>A0A1I2C0U3_9FIRM</name>
<dbReference type="STRING" id="1123323.SAMN05216245_11057"/>
<dbReference type="RefSeq" id="WP_093913716.1">
    <property type="nucleotide sequence ID" value="NZ_FONL01000010.1"/>
</dbReference>
<protein>
    <submittedName>
        <fullName evidence="2">ECF sigma factor</fullName>
    </submittedName>
</protein>
<dbReference type="EMBL" id="FONL01000010">
    <property type="protein sequence ID" value="SFE61180.1"/>
    <property type="molecule type" value="Genomic_DNA"/>
</dbReference>
<feature type="compositionally biased region" description="Basic and acidic residues" evidence="1">
    <location>
        <begin position="71"/>
        <end position="81"/>
    </location>
</feature>
<keyword evidence="3" id="KW-1185">Reference proteome</keyword>
<dbReference type="AlphaFoldDB" id="A0A1I2C0U3"/>
<gene>
    <name evidence="2" type="ORF">SAMN05216245_11057</name>
</gene>
<reference evidence="2 3" key="1">
    <citation type="submission" date="2016-10" db="EMBL/GenBank/DDBJ databases">
        <authorList>
            <person name="de Groot N.N."/>
        </authorList>
    </citation>
    <scope>NUCLEOTIDE SEQUENCE [LARGE SCALE GENOMIC DNA]</scope>
    <source>
        <strain evidence="2 3">DSM 9236</strain>
    </source>
</reference>
<evidence type="ECO:0000313" key="3">
    <source>
        <dbReference type="Proteomes" id="UP000198896"/>
    </source>
</evidence>
<proteinExistence type="predicted"/>
<dbReference type="Proteomes" id="UP000198896">
    <property type="component" value="Unassembled WGS sequence"/>
</dbReference>
<accession>A0A1I2C0U3</accession>
<dbReference type="InterPro" id="IPR013324">
    <property type="entry name" value="RNA_pol_sigma_r3/r4-like"/>
</dbReference>
<dbReference type="SUPFAM" id="SSF88659">
    <property type="entry name" value="Sigma3 and sigma4 domains of RNA polymerase sigma factors"/>
    <property type="match status" value="1"/>
</dbReference>
<dbReference type="OrthoDB" id="1656210at2"/>
<sequence>MRLKVVYENKAQYLEINEEEMAQLTVSLGISVIGAMQEEKEKKVQEAFDVQFNRPDYNSWHKHHRHWGNPETRDDPGEKDYNNGLGINDGYDHFAEEEKRWEEEEVREKVRTMLPPLQADAVIAVYLDGVSVTEYAAAQGVTKSAISQRLETAKKKIKNIF</sequence>
<dbReference type="InterPro" id="IPR036388">
    <property type="entry name" value="WH-like_DNA-bd_sf"/>
</dbReference>
<dbReference type="Gene3D" id="1.10.10.10">
    <property type="entry name" value="Winged helix-like DNA-binding domain superfamily/Winged helix DNA-binding domain"/>
    <property type="match status" value="1"/>
</dbReference>
<evidence type="ECO:0000313" key="2">
    <source>
        <dbReference type="EMBL" id="SFE61180.1"/>
    </source>
</evidence>
<feature type="region of interest" description="Disordered" evidence="1">
    <location>
        <begin position="60"/>
        <end position="86"/>
    </location>
</feature>
<organism evidence="2 3">
    <name type="scientific">Succiniclasticum ruminis DSM 9236</name>
    <dbReference type="NCBI Taxonomy" id="1123323"/>
    <lineage>
        <taxon>Bacteria</taxon>
        <taxon>Bacillati</taxon>
        <taxon>Bacillota</taxon>
        <taxon>Negativicutes</taxon>
        <taxon>Acidaminococcales</taxon>
        <taxon>Acidaminococcaceae</taxon>
        <taxon>Succiniclasticum</taxon>
    </lineage>
</organism>